<dbReference type="Gene3D" id="3.30.70.1070">
    <property type="entry name" value="Sporulation related repeat"/>
    <property type="match status" value="1"/>
</dbReference>
<accession>A0A5A9W8T0</accession>
<dbReference type="GO" id="GO:0042834">
    <property type="term" value="F:peptidoglycan binding"/>
    <property type="evidence" value="ECO:0007669"/>
    <property type="project" value="InterPro"/>
</dbReference>
<name>A0A5A9W8T0_9GAMM</name>
<gene>
    <name evidence="4" type="ORF">E1H14_01405</name>
</gene>
<organism evidence="4 5">
    <name type="scientific">Nitrincola tapanii</name>
    <dbReference type="NCBI Taxonomy" id="1708751"/>
    <lineage>
        <taxon>Bacteria</taxon>
        <taxon>Pseudomonadati</taxon>
        <taxon>Pseudomonadota</taxon>
        <taxon>Gammaproteobacteria</taxon>
        <taxon>Oceanospirillales</taxon>
        <taxon>Oceanospirillaceae</taxon>
        <taxon>Nitrincola</taxon>
    </lineage>
</organism>
<dbReference type="Proteomes" id="UP000325302">
    <property type="component" value="Unassembled WGS sequence"/>
</dbReference>
<protein>
    <submittedName>
        <fullName evidence="4">SPOR domain-containing protein</fullName>
    </submittedName>
</protein>
<feature type="compositionally biased region" description="Low complexity" evidence="1">
    <location>
        <begin position="177"/>
        <end position="205"/>
    </location>
</feature>
<keyword evidence="2" id="KW-0472">Membrane</keyword>
<feature type="region of interest" description="Disordered" evidence="1">
    <location>
        <begin position="167"/>
        <end position="220"/>
    </location>
</feature>
<sequence>MARQDFAQKRRQGSSASRPQPSRPAPASKKRKSAKPWPRIILTLAALGGLLTLLWSLLQTDRPEKPMVEAPKRVEPRQTEPRQVAPAPAQRPAPAPAPSPTQPATTDTRLPAVVEKSMPAAQPSLAVAPPPAPVEPETPDVPESRFDFYNILPRNEIQAPQNVYHSTPKAPSVAALPPATQNTSQPPSTQATTQANTAVSPANPNLSPPTPAPSATAASSSRYLLQAGSFRSEEDAERLRVQLLLTGLPNAHLARINTDSGIWYRVRTGPFQNDRELSQARSQLNALGITPFVIPQN</sequence>
<keyword evidence="2" id="KW-1133">Transmembrane helix</keyword>
<dbReference type="InterPro" id="IPR007730">
    <property type="entry name" value="SPOR-like_dom"/>
</dbReference>
<dbReference type="GO" id="GO:0009279">
    <property type="term" value="C:cell outer membrane"/>
    <property type="evidence" value="ECO:0007669"/>
    <property type="project" value="TreeGrafter"/>
</dbReference>
<keyword evidence="5" id="KW-1185">Reference proteome</keyword>
<dbReference type="EMBL" id="SMRS01000001">
    <property type="protein sequence ID" value="KAA0876409.1"/>
    <property type="molecule type" value="Genomic_DNA"/>
</dbReference>
<comment type="caution">
    <text evidence="4">The sequence shown here is derived from an EMBL/GenBank/DDBJ whole genome shotgun (WGS) entry which is preliminary data.</text>
</comment>
<evidence type="ECO:0000313" key="4">
    <source>
        <dbReference type="EMBL" id="KAA0876409.1"/>
    </source>
</evidence>
<evidence type="ECO:0000256" key="1">
    <source>
        <dbReference type="SAM" id="MobiDB-lite"/>
    </source>
</evidence>
<feature type="compositionally biased region" description="Pro residues" evidence="1">
    <location>
        <begin position="89"/>
        <end position="101"/>
    </location>
</feature>
<dbReference type="PANTHER" id="PTHR34183:SF1">
    <property type="entry name" value="ENDOLYTIC PEPTIDOGLYCAN TRANSGLYCOSYLASE RLPA"/>
    <property type="match status" value="1"/>
</dbReference>
<keyword evidence="2" id="KW-0812">Transmembrane</keyword>
<dbReference type="Pfam" id="PF05036">
    <property type="entry name" value="SPOR"/>
    <property type="match status" value="1"/>
</dbReference>
<feature type="transmembrane region" description="Helical" evidence="2">
    <location>
        <begin position="40"/>
        <end position="58"/>
    </location>
</feature>
<feature type="compositionally biased region" description="Basic and acidic residues" evidence="1">
    <location>
        <begin position="67"/>
        <end position="80"/>
    </location>
</feature>
<evidence type="ECO:0000313" key="5">
    <source>
        <dbReference type="Proteomes" id="UP000325302"/>
    </source>
</evidence>
<dbReference type="InterPro" id="IPR036680">
    <property type="entry name" value="SPOR-like_sf"/>
</dbReference>
<dbReference type="SUPFAM" id="SSF110997">
    <property type="entry name" value="Sporulation related repeat"/>
    <property type="match status" value="1"/>
</dbReference>
<feature type="region of interest" description="Disordered" evidence="1">
    <location>
        <begin position="67"/>
        <end position="106"/>
    </location>
</feature>
<dbReference type="PANTHER" id="PTHR34183">
    <property type="entry name" value="ENDOLYTIC PEPTIDOGLYCAN TRANSGLYCOSYLASE RLPA"/>
    <property type="match status" value="1"/>
</dbReference>
<evidence type="ECO:0000259" key="3">
    <source>
        <dbReference type="PROSITE" id="PS51724"/>
    </source>
</evidence>
<dbReference type="OrthoDB" id="8558195at2"/>
<proteinExistence type="predicted"/>
<dbReference type="RefSeq" id="WP_149389658.1">
    <property type="nucleotide sequence ID" value="NZ_SMRS01000001.1"/>
</dbReference>
<feature type="region of interest" description="Disordered" evidence="1">
    <location>
        <begin position="1"/>
        <end position="38"/>
    </location>
</feature>
<dbReference type="AlphaFoldDB" id="A0A5A9W8T0"/>
<dbReference type="PROSITE" id="PS51724">
    <property type="entry name" value="SPOR"/>
    <property type="match status" value="1"/>
</dbReference>
<feature type="domain" description="SPOR" evidence="3">
    <location>
        <begin position="217"/>
        <end position="296"/>
    </location>
</feature>
<evidence type="ECO:0000256" key="2">
    <source>
        <dbReference type="SAM" id="Phobius"/>
    </source>
</evidence>
<reference evidence="4 5" key="1">
    <citation type="submission" date="2019-03" db="EMBL/GenBank/DDBJ databases">
        <title>Nitrincola sp. nov. isolated from an Indian soda lake.</title>
        <authorList>
            <person name="Joshi A."/>
            <person name="Thite S.V."/>
            <person name="Joseph N."/>
            <person name="Dhotre D."/>
            <person name="Moorthy M."/>
            <person name="Shouche Y.S."/>
        </authorList>
    </citation>
    <scope>NUCLEOTIDE SEQUENCE [LARGE SCALE GENOMIC DNA]</scope>
    <source>
        <strain evidence="4 5">MEB193</strain>
    </source>
</reference>
<feature type="region of interest" description="Disordered" evidence="1">
    <location>
        <begin position="123"/>
        <end position="143"/>
    </location>
</feature>